<dbReference type="InterPro" id="IPR036291">
    <property type="entry name" value="NAD(P)-bd_dom_sf"/>
</dbReference>
<dbReference type="AlphaFoldDB" id="K8A448"/>
<evidence type="ECO:0000313" key="6">
    <source>
        <dbReference type="Proteomes" id="UP000009340"/>
    </source>
</evidence>
<dbReference type="CDD" id="cd05324">
    <property type="entry name" value="carb_red_PTCR-like_SDR_c"/>
    <property type="match status" value="1"/>
</dbReference>
<name>K8A448_9ENTR</name>
<gene>
    <name evidence="5" type="ORF">BN137_4314</name>
</gene>
<evidence type="ECO:0000256" key="4">
    <source>
        <dbReference type="RuleBase" id="RU000363"/>
    </source>
</evidence>
<dbReference type="Pfam" id="PF00106">
    <property type="entry name" value="adh_short"/>
    <property type="match status" value="1"/>
</dbReference>
<evidence type="ECO:0000256" key="1">
    <source>
        <dbReference type="ARBA" id="ARBA00006484"/>
    </source>
</evidence>
<protein>
    <submittedName>
        <fullName evidence="5">Short-chain dehydrogenase/reductase SDR</fullName>
    </submittedName>
</protein>
<evidence type="ECO:0000313" key="5">
    <source>
        <dbReference type="EMBL" id="CCJ74908.1"/>
    </source>
</evidence>
<dbReference type="InterPro" id="IPR002347">
    <property type="entry name" value="SDR_fam"/>
</dbReference>
<dbReference type="STRING" id="1073999.AFK62_05575"/>
<dbReference type="PRINTS" id="PR00080">
    <property type="entry name" value="SDRFAMILY"/>
</dbReference>
<dbReference type="PANTHER" id="PTHR43490:SF99">
    <property type="entry name" value="SHORT-CHAIN DEHYDROGENASE_REDUCTASE"/>
    <property type="match status" value="1"/>
</dbReference>
<comment type="similarity">
    <text evidence="1 4">Belongs to the short-chain dehydrogenases/reductases (SDR) family.</text>
</comment>
<keyword evidence="3" id="KW-0560">Oxidoreductase</keyword>
<accession>K8A448</accession>
<dbReference type="GO" id="GO:0016616">
    <property type="term" value="F:oxidoreductase activity, acting on the CH-OH group of donors, NAD or NADP as acceptor"/>
    <property type="evidence" value="ECO:0007669"/>
    <property type="project" value="InterPro"/>
</dbReference>
<organism evidence="5 6">
    <name type="scientific">Cronobacter condimenti 1330</name>
    <dbReference type="NCBI Taxonomy" id="1073999"/>
    <lineage>
        <taxon>Bacteria</taxon>
        <taxon>Pseudomonadati</taxon>
        <taxon>Pseudomonadota</taxon>
        <taxon>Gammaproteobacteria</taxon>
        <taxon>Enterobacterales</taxon>
        <taxon>Enterobacteriaceae</taxon>
        <taxon>Cronobacter</taxon>
    </lineage>
</organism>
<dbReference type="InterPro" id="IPR045313">
    <property type="entry name" value="CBR1-like"/>
</dbReference>
<dbReference type="PROSITE" id="PS00061">
    <property type="entry name" value="ADH_SHORT"/>
    <property type="match status" value="1"/>
</dbReference>
<dbReference type="EMBL" id="CAKW01000154">
    <property type="protein sequence ID" value="CCJ74908.1"/>
    <property type="molecule type" value="Genomic_DNA"/>
</dbReference>
<reference evidence="5" key="1">
    <citation type="submission" date="2012-07" db="EMBL/GenBank/DDBJ databases">
        <authorList>
            <person name="Cummings C."/>
        </authorList>
    </citation>
    <scope>NUCLEOTIDE SEQUENCE</scope>
    <source>
        <strain evidence="5">1330</strain>
    </source>
</reference>
<dbReference type="PANTHER" id="PTHR43490">
    <property type="entry name" value="(+)-NEOMENTHOL DEHYDROGENASE"/>
    <property type="match status" value="1"/>
</dbReference>
<dbReference type="PRINTS" id="PR00081">
    <property type="entry name" value="GDHRDH"/>
</dbReference>
<dbReference type="InterPro" id="IPR020904">
    <property type="entry name" value="Sc_DH/Rdtase_CS"/>
</dbReference>
<sequence length="312" mass="34534">MLRCCAKAPFLEYRHKNRQVLHIRRTTIVHHADQPVHITPVYQSYQASYKFKTQIIFFTKRSHLTNHWEASMNNKNVFITGANKSIGFETARMLGLRGYKVWLGSRDSNRGQSAAARLAEVGIETRLIIIDVTHPLSIAQAAQKIEKEDGKLDVLINNAGISGAQAVAPSMQSISDIMAVYDTNVFGIIRVTQAFIPLLKCARNAKIIMVSSGLGSLEWVSDLNHPYSQVQAMGYTTSKTAVNALTVAFAKELMDYGISVNSVDPGYTATDFNGHTGFRTVSEAAQGIVWLADDANSNITSGFYFDQNRAPW</sequence>
<dbReference type="eggNOG" id="COG1028">
    <property type="taxonomic scope" value="Bacteria"/>
</dbReference>
<keyword evidence="2" id="KW-0521">NADP</keyword>
<evidence type="ECO:0000256" key="2">
    <source>
        <dbReference type="ARBA" id="ARBA00022857"/>
    </source>
</evidence>
<evidence type="ECO:0000256" key="3">
    <source>
        <dbReference type="ARBA" id="ARBA00023002"/>
    </source>
</evidence>
<proteinExistence type="inferred from homology"/>
<dbReference type="Proteomes" id="UP000009340">
    <property type="component" value="Unassembled WGS sequence"/>
</dbReference>
<dbReference type="Gene3D" id="3.40.50.720">
    <property type="entry name" value="NAD(P)-binding Rossmann-like Domain"/>
    <property type="match status" value="1"/>
</dbReference>
<dbReference type="SUPFAM" id="SSF51735">
    <property type="entry name" value="NAD(P)-binding Rossmann-fold domains"/>
    <property type="match status" value="1"/>
</dbReference>
<comment type="caution">
    <text evidence="5">The sequence shown here is derived from an EMBL/GenBank/DDBJ whole genome shotgun (WGS) entry which is preliminary data.</text>
</comment>